<dbReference type="EMBL" id="CP075566">
    <property type="protein sequence ID" value="QVW25636.1"/>
    <property type="molecule type" value="Genomic_DNA"/>
</dbReference>
<proteinExistence type="predicted"/>
<protein>
    <submittedName>
        <fullName evidence="1">Uncharacterized protein</fullName>
    </submittedName>
</protein>
<name>A0ABX8F0Z2_9PSED</name>
<dbReference type="RefSeq" id="WP_214382654.1">
    <property type="nucleotide sequence ID" value="NZ_CP075566.1"/>
</dbReference>
<keyword evidence="2" id="KW-1185">Reference proteome</keyword>
<reference evidence="1 2" key="1">
    <citation type="submission" date="2021-05" db="EMBL/GenBank/DDBJ databases">
        <title>Complete genome of the cytokinin-producing biocontrol strain Pseudomonas fluorescens G20-18.</title>
        <authorList>
            <person name="Nielsen T.K."/>
            <person name="Mekureyaw M.F."/>
            <person name="Hansen L.H."/>
            <person name="Nicolaisen M.H."/>
            <person name="Roitsch T.G."/>
            <person name="Hennessy R.C."/>
        </authorList>
    </citation>
    <scope>NUCLEOTIDE SEQUENCE [LARGE SCALE GENOMIC DNA]</scope>
    <source>
        <strain evidence="1 2">G20-18</strain>
    </source>
</reference>
<evidence type="ECO:0000313" key="2">
    <source>
        <dbReference type="Proteomes" id="UP000681155"/>
    </source>
</evidence>
<sequence length="154" mass="17155">MASLNYTTAFNRYKAKLDNPNWAVSAISADGALVISCWEQYFERPAGGVLRYVDSLSRWNGSNRAGWNLLRRHLEMTLAGKLEVRLVLAKTDNPAAVAKGGDASKLNNTFSIREDLIGRLTHYDGDRFTIEFRKSLQSPDTYLSQALADAKLKG</sequence>
<evidence type="ECO:0000313" key="1">
    <source>
        <dbReference type="EMBL" id="QVW25636.1"/>
    </source>
</evidence>
<gene>
    <name evidence="1" type="ORF">KJF94_08845</name>
</gene>
<organism evidence="1 2">
    <name type="scientific">Pseudomonas hormoni</name>
    <dbReference type="NCBI Taxonomy" id="3093767"/>
    <lineage>
        <taxon>Bacteria</taxon>
        <taxon>Pseudomonadati</taxon>
        <taxon>Pseudomonadota</taxon>
        <taxon>Gammaproteobacteria</taxon>
        <taxon>Pseudomonadales</taxon>
        <taxon>Pseudomonadaceae</taxon>
        <taxon>Pseudomonas</taxon>
    </lineage>
</organism>
<accession>A0ABX8F0Z2</accession>
<dbReference type="Proteomes" id="UP000681155">
    <property type="component" value="Chromosome"/>
</dbReference>